<evidence type="ECO:0000256" key="9">
    <source>
        <dbReference type="ARBA" id="ARBA00023136"/>
    </source>
</evidence>
<evidence type="ECO:0000256" key="6">
    <source>
        <dbReference type="ARBA" id="ARBA00022692"/>
    </source>
</evidence>
<keyword evidence="15" id="KW-1185">Reference proteome</keyword>
<evidence type="ECO:0000256" key="5">
    <source>
        <dbReference type="ARBA" id="ARBA00022519"/>
    </source>
</evidence>
<evidence type="ECO:0000256" key="3">
    <source>
        <dbReference type="ARBA" id="ARBA00022448"/>
    </source>
</evidence>
<dbReference type="InterPro" id="IPR049179">
    <property type="entry name" value="T2SSK_SAM-like_2nd"/>
</dbReference>
<dbReference type="Pfam" id="PF03934">
    <property type="entry name" value="T2SSK"/>
    <property type="match status" value="1"/>
</dbReference>
<keyword evidence="5 10" id="KW-0997">Cell inner membrane</keyword>
<keyword evidence="7" id="KW-0653">Protein transport</keyword>
<evidence type="ECO:0000259" key="13">
    <source>
        <dbReference type="Pfam" id="PF21687"/>
    </source>
</evidence>
<comment type="subcellular location">
    <subcellularLocation>
        <location evidence="1 10">Cell inner membrane</location>
    </subcellularLocation>
</comment>
<dbReference type="Pfam" id="PF21687">
    <property type="entry name" value="T2SSK_1st"/>
    <property type="match status" value="1"/>
</dbReference>
<dbReference type="PIRSF" id="PIRSF002786">
    <property type="entry name" value="XcpX"/>
    <property type="match status" value="1"/>
</dbReference>
<dbReference type="GO" id="GO:0005886">
    <property type="term" value="C:plasma membrane"/>
    <property type="evidence" value="ECO:0007669"/>
    <property type="project" value="UniProtKB-SubCell"/>
</dbReference>
<dbReference type="Gene3D" id="1.10.40.60">
    <property type="entry name" value="EpsJ-like"/>
    <property type="match status" value="2"/>
</dbReference>
<organism evidence="14 15">
    <name type="scientific">Alkalimonas amylolytica</name>
    <dbReference type="NCBI Taxonomy" id="152573"/>
    <lineage>
        <taxon>Bacteria</taxon>
        <taxon>Pseudomonadati</taxon>
        <taxon>Pseudomonadota</taxon>
        <taxon>Gammaproteobacteria</taxon>
        <taxon>Alkalimonas</taxon>
    </lineage>
</organism>
<comment type="similarity">
    <text evidence="2 10">Belongs to the GSP K family.</text>
</comment>
<keyword evidence="4 10" id="KW-1003">Cell membrane</keyword>
<protein>
    <recommendedName>
        <fullName evidence="10">Type II secretion system protein K</fullName>
    </recommendedName>
</protein>
<dbReference type="SUPFAM" id="SSF54523">
    <property type="entry name" value="Pili subunits"/>
    <property type="match status" value="1"/>
</dbReference>
<dbReference type="STRING" id="152573.SAMN04488051_107159"/>
<dbReference type="RefSeq" id="WP_171907636.1">
    <property type="nucleotide sequence ID" value="NZ_FNRM01000007.1"/>
</dbReference>
<keyword evidence="9 10" id="KW-0472">Membrane</keyword>
<evidence type="ECO:0000313" key="14">
    <source>
        <dbReference type="EMBL" id="SEA86607.1"/>
    </source>
</evidence>
<evidence type="ECO:0000256" key="8">
    <source>
        <dbReference type="ARBA" id="ARBA00022989"/>
    </source>
</evidence>
<name>A0A1H4ENY1_ALKAM</name>
<dbReference type="InterPro" id="IPR038072">
    <property type="entry name" value="GspK_central_sf"/>
</dbReference>
<dbReference type="Proteomes" id="UP000198773">
    <property type="component" value="Unassembled WGS sequence"/>
</dbReference>
<gene>
    <name evidence="14" type="ORF">SAMN04488051_107159</name>
</gene>
<feature type="domain" description="T2SS protein K first SAM-like" evidence="13">
    <location>
        <begin position="103"/>
        <end position="217"/>
    </location>
</feature>
<evidence type="ECO:0000313" key="15">
    <source>
        <dbReference type="Proteomes" id="UP000198773"/>
    </source>
</evidence>
<accession>A0A1H4ENY1</accession>
<sequence length="330" mass="36250">MMALQRQRGVALVMVLMIVAIVVVIAVSMSGRLQLTLQRQQNLQQQQQAFWYAMGAEAFARQILRRSLQGQETSHLGQDWAQQGAQFPVPDGTISGVITDLRGCFNLNALYQPPAPAGQAQPEATVEQQSFQRLLELVAPDLSMPAEYLMARIADWLDDDSLLRTAGSAEDDDYAALPFPYYTGNTLMGTVTELRAILDVTPDDYKLLQPYVCVIPDNQQLRINANTLTEETAVLLSALVAELDQSAALEVIASRPDNGFSSTEEFWGTGPLAGIQVEDSVKELVTVTSDFYQLTARIGYQETGMQMQSILKVQDGERVTVLARRFGGAG</sequence>
<evidence type="ECO:0000256" key="2">
    <source>
        <dbReference type="ARBA" id="ARBA00007246"/>
    </source>
</evidence>
<evidence type="ECO:0000256" key="7">
    <source>
        <dbReference type="ARBA" id="ARBA00022927"/>
    </source>
</evidence>
<evidence type="ECO:0000256" key="1">
    <source>
        <dbReference type="ARBA" id="ARBA00004533"/>
    </source>
</evidence>
<evidence type="ECO:0000256" key="4">
    <source>
        <dbReference type="ARBA" id="ARBA00022475"/>
    </source>
</evidence>
<evidence type="ECO:0000256" key="10">
    <source>
        <dbReference type="PIRNR" id="PIRNR002786"/>
    </source>
</evidence>
<dbReference type="AlphaFoldDB" id="A0A1H4ENY1"/>
<dbReference type="SUPFAM" id="SSF158544">
    <property type="entry name" value="GspK insert domain-like"/>
    <property type="match status" value="2"/>
</dbReference>
<reference evidence="14 15" key="1">
    <citation type="submission" date="2016-10" db="EMBL/GenBank/DDBJ databases">
        <authorList>
            <person name="de Groot N.N."/>
        </authorList>
    </citation>
    <scope>NUCLEOTIDE SEQUENCE [LARGE SCALE GENOMIC DNA]</scope>
    <source>
        <strain evidence="14 15">CGMCC 1.3430</strain>
    </source>
</reference>
<dbReference type="GO" id="GO:0009306">
    <property type="term" value="P:protein secretion"/>
    <property type="evidence" value="ECO:0007669"/>
    <property type="project" value="InterPro"/>
</dbReference>
<feature type="domain" description="T2SS protein K second SAM-like" evidence="12">
    <location>
        <begin position="223"/>
        <end position="287"/>
    </location>
</feature>
<dbReference type="PANTHER" id="PTHR38831">
    <property type="entry name" value="TYPE II SECRETION SYSTEM PROTEIN K"/>
    <property type="match status" value="1"/>
</dbReference>
<evidence type="ECO:0000256" key="11">
    <source>
        <dbReference type="SAM" id="Phobius"/>
    </source>
</evidence>
<dbReference type="NCBIfam" id="NF037980">
    <property type="entry name" value="T2SS_GspK"/>
    <property type="match status" value="1"/>
</dbReference>
<keyword evidence="8 11" id="KW-1133">Transmembrane helix</keyword>
<dbReference type="EMBL" id="FNRM01000007">
    <property type="protein sequence ID" value="SEA86607.1"/>
    <property type="molecule type" value="Genomic_DNA"/>
</dbReference>
<dbReference type="InterPro" id="IPR005628">
    <property type="entry name" value="GspK"/>
</dbReference>
<dbReference type="Gene3D" id="3.30.1300.30">
    <property type="entry name" value="GSPII I/J protein-like"/>
    <property type="match status" value="1"/>
</dbReference>
<keyword evidence="3 10" id="KW-0813">Transport</keyword>
<dbReference type="InterPro" id="IPR045584">
    <property type="entry name" value="Pilin-like"/>
</dbReference>
<feature type="transmembrane region" description="Helical" evidence="11">
    <location>
        <begin position="12"/>
        <end position="31"/>
    </location>
</feature>
<evidence type="ECO:0000259" key="12">
    <source>
        <dbReference type="Pfam" id="PF03934"/>
    </source>
</evidence>
<proteinExistence type="inferred from homology"/>
<dbReference type="PANTHER" id="PTHR38831:SF1">
    <property type="entry name" value="TYPE II SECRETION SYSTEM PROTEIN K-RELATED"/>
    <property type="match status" value="1"/>
</dbReference>
<dbReference type="InterPro" id="IPR049031">
    <property type="entry name" value="T2SSK_SAM-like_1st"/>
</dbReference>
<keyword evidence="6 11" id="KW-0812">Transmembrane</keyword>